<dbReference type="CDD" id="cd06279">
    <property type="entry name" value="PBP1_LacI-like"/>
    <property type="match status" value="1"/>
</dbReference>
<accession>A0ABS0WH60</accession>
<dbReference type="SUPFAM" id="SSF53822">
    <property type="entry name" value="Periplasmic binding protein-like I"/>
    <property type="match status" value="1"/>
</dbReference>
<feature type="domain" description="HTH lacI-type" evidence="4">
    <location>
        <begin position="5"/>
        <end position="60"/>
    </location>
</feature>
<proteinExistence type="predicted"/>
<dbReference type="InterPro" id="IPR046335">
    <property type="entry name" value="LacI/GalR-like_sensor"/>
</dbReference>
<organism evidence="5 6">
    <name type="scientific">Paraglaciecola chathamensis</name>
    <dbReference type="NCBI Taxonomy" id="368405"/>
    <lineage>
        <taxon>Bacteria</taxon>
        <taxon>Pseudomonadati</taxon>
        <taxon>Pseudomonadota</taxon>
        <taxon>Gammaproteobacteria</taxon>
        <taxon>Alteromonadales</taxon>
        <taxon>Alteromonadaceae</taxon>
        <taxon>Paraglaciecola</taxon>
    </lineage>
</organism>
<dbReference type="InterPro" id="IPR000843">
    <property type="entry name" value="HTH_LacI"/>
</dbReference>
<evidence type="ECO:0000259" key="4">
    <source>
        <dbReference type="PROSITE" id="PS50932"/>
    </source>
</evidence>
<gene>
    <name evidence="5" type="ORF">JEU11_15220</name>
</gene>
<dbReference type="InterPro" id="IPR010982">
    <property type="entry name" value="Lambda_DNA-bd_dom_sf"/>
</dbReference>
<dbReference type="Proteomes" id="UP000649232">
    <property type="component" value="Unassembled WGS sequence"/>
</dbReference>
<evidence type="ECO:0000256" key="2">
    <source>
        <dbReference type="ARBA" id="ARBA00023125"/>
    </source>
</evidence>
<evidence type="ECO:0000313" key="5">
    <source>
        <dbReference type="EMBL" id="MBJ2137809.1"/>
    </source>
</evidence>
<keyword evidence="1" id="KW-0805">Transcription regulation</keyword>
<dbReference type="SMART" id="SM00354">
    <property type="entry name" value="HTH_LACI"/>
    <property type="match status" value="1"/>
</dbReference>
<dbReference type="PANTHER" id="PTHR30146">
    <property type="entry name" value="LACI-RELATED TRANSCRIPTIONAL REPRESSOR"/>
    <property type="match status" value="1"/>
</dbReference>
<dbReference type="InterPro" id="IPR028082">
    <property type="entry name" value="Peripla_BP_I"/>
</dbReference>
<dbReference type="Pfam" id="PF13377">
    <property type="entry name" value="Peripla_BP_3"/>
    <property type="match status" value="1"/>
</dbReference>
<keyword evidence="2 5" id="KW-0238">DNA-binding</keyword>
<evidence type="ECO:0000256" key="3">
    <source>
        <dbReference type="ARBA" id="ARBA00023163"/>
    </source>
</evidence>
<dbReference type="RefSeq" id="WP_198825338.1">
    <property type="nucleotide sequence ID" value="NZ_JAEILT010000024.1"/>
</dbReference>
<dbReference type="EMBL" id="JAEILT010000024">
    <property type="protein sequence ID" value="MBJ2137809.1"/>
    <property type="molecule type" value="Genomic_DNA"/>
</dbReference>
<evidence type="ECO:0000256" key="1">
    <source>
        <dbReference type="ARBA" id="ARBA00023015"/>
    </source>
</evidence>
<dbReference type="SUPFAM" id="SSF47413">
    <property type="entry name" value="lambda repressor-like DNA-binding domains"/>
    <property type="match status" value="1"/>
</dbReference>
<dbReference type="GO" id="GO:0003677">
    <property type="term" value="F:DNA binding"/>
    <property type="evidence" value="ECO:0007669"/>
    <property type="project" value="UniProtKB-KW"/>
</dbReference>
<name>A0ABS0WH60_9ALTE</name>
<sequence>MNKKLNLKQVSQQLGVSTATVSNAFNRPDQLSAKLRERILRESAELGYHGPNFAARSLRKGASDVVAVVLADSISYSLSDPVASQFLQGVAEVLGENKKQLLLLSSESDELEQSSAESLPDGFIFYGAPSGDIFERVSRSGKPIIAVDFETRDSESVNINNEEGAFSVASHALANKPKHAAVLGLRLVDSQRICRLTAQDMSVESKEISRSRLKGYLRAFEEQQLAISPSHVWHIPLNTPEMAEIAAKEALTLNPLPEVILCMSDVIALSVLRVANELNIAIPQQVKVTGFDDIPEAQRSSPGLTTVCQQSSEKGRVATRLLLKNESKDSVILDTRLVIRASCG</sequence>
<protein>
    <submittedName>
        <fullName evidence="5">LacI family DNA-binding transcriptional regulator</fullName>
    </submittedName>
</protein>
<dbReference type="Gene3D" id="1.10.260.40">
    <property type="entry name" value="lambda repressor-like DNA-binding domains"/>
    <property type="match status" value="1"/>
</dbReference>
<dbReference type="CDD" id="cd01392">
    <property type="entry name" value="HTH_LacI"/>
    <property type="match status" value="1"/>
</dbReference>
<dbReference type="PROSITE" id="PS50932">
    <property type="entry name" value="HTH_LACI_2"/>
    <property type="match status" value="1"/>
</dbReference>
<dbReference type="PANTHER" id="PTHR30146:SF138">
    <property type="entry name" value="TRANSCRIPTIONAL REGULATORY PROTEIN"/>
    <property type="match status" value="1"/>
</dbReference>
<dbReference type="Pfam" id="PF00356">
    <property type="entry name" value="LacI"/>
    <property type="match status" value="1"/>
</dbReference>
<comment type="caution">
    <text evidence="5">The sequence shown here is derived from an EMBL/GenBank/DDBJ whole genome shotgun (WGS) entry which is preliminary data.</text>
</comment>
<reference evidence="5 6" key="1">
    <citation type="submission" date="2020-12" db="EMBL/GenBank/DDBJ databases">
        <title>Draft genome sequences of nine environmental bacterial isolates colonizing plastic.</title>
        <authorList>
            <person name="Borre I."/>
            <person name="Sonnenschein E.C."/>
        </authorList>
    </citation>
    <scope>NUCLEOTIDE SEQUENCE [LARGE SCALE GENOMIC DNA]</scope>
    <source>
        <strain evidence="5 6">IB30</strain>
    </source>
</reference>
<keyword evidence="3" id="KW-0804">Transcription</keyword>
<dbReference type="Gene3D" id="3.40.50.2300">
    <property type="match status" value="2"/>
</dbReference>
<evidence type="ECO:0000313" key="6">
    <source>
        <dbReference type="Proteomes" id="UP000649232"/>
    </source>
</evidence>